<evidence type="ECO:0000313" key="4">
    <source>
        <dbReference type="Proteomes" id="UP001151081"/>
    </source>
</evidence>
<sequence>MARAGDRRPSAPERRRHRAPKSPGARVVTRRGAHDPHPPSSRKRARVRAAVTPTIRSLLPLLAVTLAFSAACTPEPQPKEPLGQIPSATTTAKPEWIPFAIRAGKPVESDPREKHLADLRQLTFGGENAEAYWSPDGKKLILQSTRDGAACDQQFVLDLESGETKRVSSGKGRTTCGYFFYPKGDKILYSTTEAAGAACPQKPDRSLGYVWPLDPYDIYVANPDGSNLKLLVGGPGYDAEATMAFDGSRIVFTSSRDNDLELYTMKPDGTDIRRITNTPGYDGGAFFSPDSTKLVWRASRPEGKELEDFRALLGKGLVRPTKLEIYVGGLEGQNARAITKNGRANFGPYFLPDSRRVIFSSNMDSPPELRGAPNFELYMVDSEGPATTTGAPASERITFYDGFDGFPMFSPDGKYLVFASNRFGTTPGETNVFVARWVDAEK</sequence>
<evidence type="ECO:0000313" key="3">
    <source>
        <dbReference type="EMBL" id="MDC3982746.1"/>
    </source>
</evidence>
<evidence type="ECO:0000256" key="1">
    <source>
        <dbReference type="ARBA" id="ARBA00009820"/>
    </source>
</evidence>
<dbReference type="PANTHER" id="PTHR36842">
    <property type="entry name" value="PROTEIN TOLB HOMOLOG"/>
    <property type="match status" value="1"/>
</dbReference>
<name>A0A9X4ASQ4_9BACT</name>
<keyword evidence="4" id="KW-1185">Reference proteome</keyword>
<dbReference type="EMBL" id="JAGTJJ010000009">
    <property type="protein sequence ID" value="MDC3982746.1"/>
    <property type="molecule type" value="Genomic_DNA"/>
</dbReference>
<dbReference type="SUPFAM" id="SSF82171">
    <property type="entry name" value="DPP6 N-terminal domain-like"/>
    <property type="match status" value="1"/>
</dbReference>
<protein>
    <submittedName>
        <fullName evidence="3">PD40 domain-containing protein</fullName>
    </submittedName>
</protein>
<dbReference type="Gene3D" id="2.120.10.30">
    <property type="entry name" value="TolB, C-terminal domain"/>
    <property type="match status" value="3"/>
</dbReference>
<comment type="caution">
    <text evidence="3">The sequence shown here is derived from an EMBL/GenBank/DDBJ whole genome shotgun (WGS) entry which is preliminary data.</text>
</comment>
<accession>A0A9X4ASQ4</accession>
<dbReference type="PANTHER" id="PTHR36842:SF1">
    <property type="entry name" value="PROTEIN TOLB"/>
    <property type="match status" value="1"/>
</dbReference>
<dbReference type="Proteomes" id="UP001151081">
    <property type="component" value="Unassembled WGS sequence"/>
</dbReference>
<dbReference type="InterPro" id="IPR011659">
    <property type="entry name" value="WD40"/>
</dbReference>
<dbReference type="InterPro" id="IPR011042">
    <property type="entry name" value="6-blade_b-propeller_TolB-like"/>
</dbReference>
<dbReference type="Pfam" id="PF07676">
    <property type="entry name" value="PD40"/>
    <property type="match status" value="5"/>
</dbReference>
<dbReference type="AlphaFoldDB" id="A0A9X4ASQ4"/>
<organism evidence="3 4">
    <name type="scientific">Polyangium jinanense</name>
    <dbReference type="NCBI Taxonomy" id="2829994"/>
    <lineage>
        <taxon>Bacteria</taxon>
        <taxon>Pseudomonadati</taxon>
        <taxon>Myxococcota</taxon>
        <taxon>Polyangia</taxon>
        <taxon>Polyangiales</taxon>
        <taxon>Polyangiaceae</taxon>
        <taxon>Polyangium</taxon>
    </lineage>
</organism>
<feature type="region of interest" description="Disordered" evidence="2">
    <location>
        <begin position="1"/>
        <end position="47"/>
    </location>
</feature>
<evidence type="ECO:0000256" key="2">
    <source>
        <dbReference type="SAM" id="MobiDB-lite"/>
    </source>
</evidence>
<feature type="compositionally biased region" description="Basic and acidic residues" evidence="2">
    <location>
        <begin position="1"/>
        <end position="13"/>
    </location>
</feature>
<proteinExistence type="inferred from homology"/>
<comment type="similarity">
    <text evidence="1">Belongs to the TolB family.</text>
</comment>
<gene>
    <name evidence="3" type="ORF">KEG57_19675</name>
</gene>
<reference evidence="3 4" key="1">
    <citation type="submission" date="2021-04" db="EMBL/GenBank/DDBJ databases">
        <title>Genome analysis of Polyangium sp.</title>
        <authorList>
            <person name="Li Y."/>
            <person name="Wang J."/>
        </authorList>
    </citation>
    <scope>NUCLEOTIDE SEQUENCE [LARGE SCALE GENOMIC DNA]</scope>
    <source>
        <strain evidence="3 4">SDU14</strain>
    </source>
</reference>